<name>A0A835IC54_9MAGN</name>
<feature type="domain" description="Tripeptidyl peptidase II second Ig-like" evidence="10">
    <location>
        <begin position="755"/>
        <end position="853"/>
    </location>
</feature>
<dbReference type="Pfam" id="PF00082">
    <property type="entry name" value="Peptidase_S8"/>
    <property type="match status" value="1"/>
</dbReference>
<keyword evidence="5" id="KW-0645">Protease</keyword>
<dbReference type="GO" id="GO:0004252">
    <property type="term" value="F:serine-type endopeptidase activity"/>
    <property type="evidence" value="ECO:0007669"/>
    <property type="project" value="InterPro"/>
</dbReference>
<dbReference type="EMBL" id="JADFTS010000003">
    <property type="protein sequence ID" value="KAF9614134.1"/>
    <property type="molecule type" value="Genomic_DNA"/>
</dbReference>
<dbReference type="PROSITE" id="PS00137">
    <property type="entry name" value="SUBTILASE_HIS"/>
    <property type="match status" value="1"/>
</dbReference>
<sequence length="856" mass="93924">MTKTRSDLVLPTDDVSPLSLLLEKSYRLEELTIDAEKYIYRRICNYLFSTESILICDNLPVQKHKKVEDIGLKGIRADLQSRVDYLRKQAVVSGLSLIFFQIDLEFVVVLSLEDDSECGKLADFIPLTNYRIEQKYGIFSKLDACSFVTNIFDKGNILSIVTDSSPHGTHVAGIATAFHPKEPLLNGIAPGAQVISCKIGYSCLGSMETGTGLTRALIAVVEHKCDLINMSYGEPAMLPDYGRFVDLVNEVVDKYRVIFISSAGNSGPALTTVGAPGGTTSSIVGIGAYVSPAMAAGAHCVVEPPSEGLEYTWSSRGPTADGDLGVSISAPGGAVAPVPTWTLQRHMLMNGTSMSSPSACGGVALLISAMKAEGIPVSPYNVRTALENTTVPIGALPEDKLSNGHGLMQVDKAYEYIQQCRNSPCVWYKITINQAGKATIIISTVDVNDPFLDSLEKLTVPSWQWTVQVEPKFHDNANNMEQLVPFEECIQLHCTENAVVRAPDSLFLTHNGRTFNIIVDPTSLRDDLHYYDVYGIDCRAPWRGPLFRVPITITKPILLKDCSPLITFSGMSFLPGHIERRFVQVPLGANWVEATMRTSGFDTARRFFVDTVQICPLKRPIKWESVVTFSSPSASSFAFPVEGGRTIELALAQFWSSGIGSRETTNVDFQIVFHGININKETVVLDGSDAPVRIEAKALLSSEKLVPSATLNKVYLVFIATDVSGLALTSGLLDPTDMDHLLLTFATSGFFALQVRVPYLPSESKLSALPADRDKLPSGKQILALTLTYKFKLEDGAKIKPRFPLLNNRIYDTKFESQFYMITDSNKRVHAMGDVYPNAAKLPKGEYNLQLYLQYA</sequence>
<dbReference type="InterPro" id="IPR036852">
    <property type="entry name" value="Peptidase_S8/S53_dom_sf"/>
</dbReference>
<dbReference type="FunFam" id="3.40.50.200:FF:000013">
    <property type="entry name" value="Tripeptidyl-peptidase 2 homolog"/>
    <property type="match status" value="1"/>
</dbReference>
<dbReference type="AlphaFoldDB" id="A0A835IC54"/>
<evidence type="ECO:0000259" key="12">
    <source>
        <dbReference type="Pfam" id="PF21316"/>
    </source>
</evidence>
<evidence type="ECO:0000256" key="7">
    <source>
        <dbReference type="ARBA" id="ARBA00022825"/>
    </source>
</evidence>
<dbReference type="Pfam" id="PF21316">
    <property type="entry name" value="TPPII_GBD"/>
    <property type="match status" value="1"/>
</dbReference>
<evidence type="ECO:0000313" key="13">
    <source>
        <dbReference type="EMBL" id="KAF9614134.1"/>
    </source>
</evidence>
<dbReference type="SUPFAM" id="SSF52743">
    <property type="entry name" value="Subtilisin-like"/>
    <property type="match status" value="1"/>
</dbReference>
<dbReference type="PROSITE" id="PS51892">
    <property type="entry name" value="SUBTILASE"/>
    <property type="match status" value="1"/>
</dbReference>
<dbReference type="GO" id="GO:0006508">
    <property type="term" value="P:proteolysis"/>
    <property type="evidence" value="ECO:0007669"/>
    <property type="project" value="UniProtKB-KW"/>
</dbReference>
<evidence type="ECO:0000256" key="1">
    <source>
        <dbReference type="ARBA" id="ARBA00001910"/>
    </source>
</evidence>
<evidence type="ECO:0000259" key="10">
    <source>
        <dbReference type="Pfam" id="PF12580"/>
    </source>
</evidence>
<evidence type="ECO:0000256" key="3">
    <source>
        <dbReference type="ARBA" id="ARBA00012462"/>
    </source>
</evidence>
<evidence type="ECO:0000256" key="4">
    <source>
        <dbReference type="ARBA" id="ARBA00022438"/>
    </source>
</evidence>
<protein>
    <recommendedName>
        <fullName evidence="3">tripeptidyl-peptidase II</fullName>
        <ecNumber evidence="3">3.4.14.10</ecNumber>
    </recommendedName>
</protein>
<dbReference type="InterPro" id="IPR023828">
    <property type="entry name" value="Peptidase_S8_Ser-AS"/>
</dbReference>
<evidence type="ECO:0000313" key="14">
    <source>
        <dbReference type="Proteomes" id="UP000631114"/>
    </source>
</evidence>
<dbReference type="InterPro" id="IPR048383">
    <property type="entry name" value="TPPII_Ig-like-1"/>
</dbReference>
<evidence type="ECO:0000256" key="8">
    <source>
        <dbReference type="PROSITE-ProRule" id="PRU01240"/>
    </source>
</evidence>
<keyword evidence="6" id="KW-0378">Hydrolase</keyword>
<dbReference type="GO" id="GO:0004177">
    <property type="term" value="F:aminopeptidase activity"/>
    <property type="evidence" value="ECO:0007669"/>
    <property type="project" value="UniProtKB-KW"/>
</dbReference>
<evidence type="ECO:0000259" key="9">
    <source>
        <dbReference type="Pfam" id="PF00082"/>
    </source>
</evidence>
<gene>
    <name evidence="13" type="ORF">IFM89_015453</name>
</gene>
<comment type="catalytic activity">
    <reaction evidence="1">
        <text>Release of an N-terminal tripeptide from a polypeptide.</text>
        <dbReference type="EC" id="3.4.14.10"/>
    </reaction>
</comment>
<dbReference type="InterPro" id="IPR048384">
    <property type="entry name" value="TPPII_GBD"/>
</dbReference>
<evidence type="ECO:0000256" key="2">
    <source>
        <dbReference type="ARBA" id="ARBA00011073"/>
    </source>
</evidence>
<dbReference type="PANTHER" id="PTHR43806">
    <property type="entry name" value="PEPTIDASE S8"/>
    <property type="match status" value="1"/>
</dbReference>
<evidence type="ECO:0000259" key="11">
    <source>
        <dbReference type="Pfam" id="PF21223"/>
    </source>
</evidence>
<proteinExistence type="inferred from homology"/>
<dbReference type="Gene3D" id="2.60.40.3170">
    <property type="match status" value="1"/>
</dbReference>
<dbReference type="PRINTS" id="PR00723">
    <property type="entry name" value="SUBTILISIN"/>
</dbReference>
<dbReference type="InterPro" id="IPR046940">
    <property type="entry name" value="TPPII_Ig-like_sf"/>
</dbReference>
<feature type="domain" description="Peptidase S8/S53" evidence="9">
    <location>
        <begin position="143"/>
        <end position="394"/>
    </location>
</feature>
<dbReference type="Pfam" id="PF21223">
    <property type="entry name" value="TPPII_Ig-like-1"/>
    <property type="match status" value="1"/>
</dbReference>
<feature type="domain" description="Tripeptidyl-peptidase II first Ig-like" evidence="11">
    <location>
        <begin position="462"/>
        <end position="553"/>
    </location>
</feature>
<dbReference type="Pfam" id="PF12580">
    <property type="entry name" value="TPPII"/>
    <property type="match status" value="1"/>
</dbReference>
<keyword evidence="7" id="KW-0720">Serine protease</keyword>
<dbReference type="GO" id="GO:0005829">
    <property type="term" value="C:cytosol"/>
    <property type="evidence" value="ECO:0007669"/>
    <property type="project" value="TreeGrafter"/>
</dbReference>
<dbReference type="InterPro" id="IPR022398">
    <property type="entry name" value="Peptidase_S8_His-AS"/>
</dbReference>
<comment type="caution">
    <text evidence="13">The sequence shown here is derived from an EMBL/GenBank/DDBJ whole genome shotgun (WGS) entry which is preliminary data.</text>
</comment>
<dbReference type="InterPro" id="IPR015500">
    <property type="entry name" value="Peptidase_S8_subtilisin-rel"/>
</dbReference>
<accession>A0A835IC54</accession>
<keyword evidence="4" id="KW-0031">Aminopeptidase</keyword>
<dbReference type="OrthoDB" id="10256524at2759"/>
<dbReference type="Gene3D" id="3.40.50.200">
    <property type="entry name" value="Peptidase S8/S53 domain"/>
    <property type="match status" value="1"/>
</dbReference>
<dbReference type="InterPro" id="IPR000209">
    <property type="entry name" value="Peptidase_S8/S53_dom"/>
</dbReference>
<reference evidence="13 14" key="1">
    <citation type="submission" date="2020-10" db="EMBL/GenBank/DDBJ databases">
        <title>The Coptis chinensis genome and diversification of protoberbering-type alkaloids.</title>
        <authorList>
            <person name="Wang B."/>
            <person name="Shu S."/>
            <person name="Song C."/>
            <person name="Liu Y."/>
        </authorList>
    </citation>
    <scope>NUCLEOTIDE SEQUENCE [LARGE SCALE GENOMIC DNA]</scope>
    <source>
        <strain evidence="13">HL-2020</strain>
        <tissue evidence="13">Leaf</tissue>
    </source>
</reference>
<evidence type="ECO:0000256" key="5">
    <source>
        <dbReference type="ARBA" id="ARBA00022670"/>
    </source>
</evidence>
<keyword evidence="14" id="KW-1185">Reference proteome</keyword>
<organism evidence="13 14">
    <name type="scientific">Coptis chinensis</name>
    <dbReference type="NCBI Taxonomy" id="261450"/>
    <lineage>
        <taxon>Eukaryota</taxon>
        <taxon>Viridiplantae</taxon>
        <taxon>Streptophyta</taxon>
        <taxon>Embryophyta</taxon>
        <taxon>Tracheophyta</taxon>
        <taxon>Spermatophyta</taxon>
        <taxon>Magnoliopsida</taxon>
        <taxon>Ranunculales</taxon>
        <taxon>Ranunculaceae</taxon>
        <taxon>Coptidoideae</taxon>
        <taxon>Coptis</taxon>
    </lineage>
</organism>
<dbReference type="Proteomes" id="UP000631114">
    <property type="component" value="Unassembled WGS sequence"/>
</dbReference>
<feature type="domain" description="Tripeptidyl-peptidase II galactose-binding" evidence="12">
    <location>
        <begin position="573"/>
        <end position="657"/>
    </location>
</feature>
<dbReference type="PANTHER" id="PTHR43806:SF14">
    <property type="entry name" value="TRIPEPTIDYL-PEPTIDASE 2"/>
    <property type="match status" value="1"/>
</dbReference>
<dbReference type="InterPro" id="IPR022229">
    <property type="entry name" value="TPPII_Ig-like-2"/>
</dbReference>
<comment type="caution">
    <text evidence="8">Lacks conserved residue(s) required for the propagation of feature annotation.</text>
</comment>
<dbReference type="EC" id="3.4.14.10" evidence="3"/>
<comment type="similarity">
    <text evidence="2 8">Belongs to the peptidase S8 family.</text>
</comment>
<dbReference type="PROSITE" id="PS00138">
    <property type="entry name" value="SUBTILASE_SER"/>
    <property type="match status" value="1"/>
</dbReference>
<dbReference type="GO" id="GO:0008240">
    <property type="term" value="F:tripeptidyl-peptidase activity"/>
    <property type="evidence" value="ECO:0007669"/>
    <property type="project" value="UniProtKB-EC"/>
</dbReference>
<dbReference type="InterPro" id="IPR050131">
    <property type="entry name" value="Peptidase_S8_subtilisin-like"/>
</dbReference>
<evidence type="ECO:0000256" key="6">
    <source>
        <dbReference type="ARBA" id="ARBA00022801"/>
    </source>
</evidence>